<dbReference type="Proteomes" id="UP000267464">
    <property type="component" value="Unassembled WGS sequence"/>
</dbReference>
<keyword evidence="3" id="KW-1185">Reference proteome</keyword>
<evidence type="ECO:0000313" key="3">
    <source>
        <dbReference type="Proteomes" id="UP000267464"/>
    </source>
</evidence>
<organism evidence="2 3">
    <name type="scientific">Piscinibacter terrae</name>
    <dbReference type="NCBI Taxonomy" id="2496871"/>
    <lineage>
        <taxon>Bacteria</taxon>
        <taxon>Pseudomonadati</taxon>
        <taxon>Pseudomonadota</taxon>
        <taxon>Betaproteobacteria</taxon>
        <taxon>Burkholderiales</taxon>
        <taxon>Sphaerotilaceae</taxon>
        <taxon>Piscinibacter</taxon>
    </lineage>
</organism>
<name>A0A3N7HVI9_9BURK</name>
<sequence length="67" mass="7506">MLSAHLHRRDNGWPAGLGGRVLAALTPLLQRLRFTAKDETQQRYPSDEAGAEEPPAFVDTQATWMCR</sequence>
<gene>
    <name evidence="2" type="ORF">DZC73_02080</name>
</gene>
<protein>
    <submittedName>
        <fullName evidence="2">Uncharacterized protein</fullName>
    </submittedName>
</protein>
<dbReference type="AlphaFoldDB" id="A0A3N7HVI9"/>
<accession>A0A3N7HVI9</accession>
<feature type="region of interest" description="Disordered" evidence="1">
    <location>
        <begin position="38"/>
        <end position="62"/>
    </location>
</feature>
<evidence type="ECO:0000313" key="2">
    <source>
        <dbReference type="EMBL" id="RQP25863.1"/>
    </source>
</evidence>
<proteinExistence type="predicted"/>
<reference evidence="2 3" key="2">
    <citation type="submission" date="2018-12" db="EMBL/GenBank/DDBJ databases">
        <title>Rhizobacter gummiphilus sp. nov., a rubber-degrading bacterium isolated from the soil of a botanical garden in Japan.</title>
        <authorList>
            <person name="Shunsuke S.S."/>
        </authorList>
    </citation>
    <scope>NUCLEOTIDE SEQUENCE [LARGE SCALE GENOMIC DNA]</scope>
    <source>
        <strain evidence="2 3">S-16</strain>
    </source>
</reference>
<reference evidence="2 3" key="1">
    <citation type="submission" date="2018-08" db="EMBL/GenBank/DDBJ databases">
        <authorList>
            <person name="Khan S.A."/>
            <person name="Jeon C.O."/>
            <person name="Chun B.H."/>
            <person name="Jeong S.E."/>
        </authorList>
    </citation>
    <scope>NUCLEOTIDE SEQUENCE [LARGE SCALE GENOMIC DNA]</scope>
    <source>
        <strain evidence="2 3">S-16</strain>
    </source>
</reference>
<comment type="caution">
    <text evidence="2">The sequence shown here is derived from an EMBL/GenBank/DDBJ whole genome shotgun (WGS) entry which is preliminary data.</text>
</comment>
<evidence type="ECO:0000256" key="1">
    <source>
        <dbReference type="SAM" id="MobiDB-lite"/>
    </source>
</evidence>
<dbReference type="EMBL" id="QUSW01000001">
    <property type="protein sequence ID" value="RQP25863.1"/>
    <property type="molecule type" value="Genomic_DNA"/>
</dbReference>